<dbReference type="RefSeq" id="WP_183347665.1">
    <property type="nucleotide sequence ID" value="NZ_BLXY01000004.1"/>
</dbReference>
<dbReference type="Proteomes" id="UP000831485">
    <property type="component" value="Chromosome"/>
</dbReference>
<dbReference type="EMBL" id="BLXY01000004">
    <property type="protein sequence ID" value="GFO64505.1"/>
    <property type="molecule type" value="Genomic_DNA"/>
</dbReference>
<gene>
    <name evidence="2" type="ORF">GMPD_24240</name>
    <name evidence="3" type="ORF">M1B72_16535</name>
</gene>
<accession>A0A6V8MWC4</accession>
<proteinExistence type="predicted"/>
<name>A0A6V8MWC4_9BACT</name>
<evidence type="ECO:0000256" key="1">
    <source>
        <dbReference type="SAM" id="MobiDB-lite"/>
    </source>
</evidence>
<evidence type="ECO:0000313" key="3">
    <source>
        <dbReference type="EMBL" id="UPU35044.1"/>
    </source>
</evidence>
<evidence type="ECO:0000313" key="4">
    <source>
        <dbReference type="Proteomes" id="UP000568888"/>
    </source>
</evidence>
<dbReference type="Proteomes" id="UP000568888">
    <property type="component" value="Unassembled WGS sequence"/>
</dbReference>
<protein>
    <submittedName>
        <fullName evidence="2">Uncharacterized protein</fullName>
    </submittedName>
</protein>
<keyword evidence="5" id="KW-1185">Reference proteome</keyword>
<evidence type="ECO:0000313" key="2">
    <source>
        <dbReference type="EMBL" id="GFO64505.1"/>
    </source>
</evidence>
<reference evidence="4" key="1">
    <citation type="submission" date="2020-06" db="EMBL/GenBank/DDBJ databases">
        <title>Draft genomic sequecing of Geomonas sp. Red736.</title>
        <authorList>
            <person name="Itoh H."/>
            <person name="Xu Z.X."/>
            <person name="Ushijima N."/>
            <person name="Masuda Y."/>
            <person name="Shiratori Y."/>
            <person name="Senoo K."/>
        </authorList>
    </citation>
    <scope>NUCLEOTIDE SEQUENCE [LARGE SCALE GENOMIC DNA]</scope>
    <source>
        <strain evidence="4">Red736</strain>
    </source>
</reference>
<organism evidence="2 4">
    <name type="scientific">Geomonas paludis</name>
    <dbReference type="NCBI Taxonomy" id="2740185"/>
    <lineage>
        <taxon>Bacteria</taxon>
        <taxon>Pseudomonadati</taxon>
        <taxon>Thermodesulfobacteriota</taxon>
        <taxon>Desulfuromonadia</taxon>
        <taxon>Geobacterales</taxon>
        <taxon>Geobacteraceae</taxon>
        <taxon>Geomonas</taxon>
    </lineage>
</organism>
<feature type="region of interest" description="Disordered" evidence="1">
    <location>
        <begin position="24"/>
        <end position="53"/>
    </location>
</feature>
<feature type="compositionally biased region" description="Basic and acidic residues" evidence="1">
    <location>
        <begin position="39"/>
        <end position="53"/>
    </location>
</feature>
<evidence type="ECO:0000313" key="5">
    <source>
        <dbReference type="Proteomes" id="UP000831485"/>
    </source>
</evidence>
<dbReference type="EMBL" id="CP096574">
    <property type="protein sequence ID" value="UPU35044.1"/>
    <property type="molecule type" value="Genomic_DNA"/>
</dbReference>
<sequence>MFLLQFAFLVPRERDSMDTPFAREGQVKKAKSKTIGHGENLRKSEKTFKALRG</sequence>
<reference evidence="3" key="3">
    <citation type="submission" date="2022-04" db="EMBL/GenBank/DDBJ databases">
        <authorList>
            <person name="Liu G."/>
        </authorList>
    </citation>
    <scope>NUCLEOTIDE SEQUENCE</scope>
    <source>
        <strain evidence="3">RG22</strain>
    </source>
</reference>
<dbReference type="AlphaFoldDB" id="A0A6V8MWC4"/>
<reference evidence="2" key="2">
    <citation type="journal article" date="2021" name="Int. J. Syst. Evol. Microbiol.">
        <title>Geomonas silvestris sp. nov., Geomonas paludis sp. nov. and Geomonas limicola sp. nov., isolated from terrestrial environments, and emended description of the genus Geomonas.</title>
        <authorList>
            <person name="Itoh H."/>
            <person name="Xu Z."/>
            <person name="Masuda Y."/>
            <person name="Ushijima N."/>
            <person name="Hayakawa C."/>
            <person name="Shiratori Y."/>
            <person name="Senoo K."/>
        </authorList>
    </citation>
    <scope>NUCLEOTIDE SEQUENCE</scope>
    <source>
        <strain evidence="2">Red736</strain>
    </source>
</reference>